<comment type="catalytic activity">
    <reaction evidence="7">
        <text>D-ribulose 5-phosphate + ATP = D-ribulose 1,5-bisphosphate + ADP + H(+)</text>
        <dbReference type="Rhea" id="RHEA:19365"/>
        <dbReference type="ChEBI" id="CHEBI:15378"/>
        <dbReference type="ChEBI" id="CHEBI:30616"/>
        <dbReference type="ChEBI" id="CHEBI:57870"/>
        <dbReference type="ChEBI" id="CHEBI:58121"/>
        <dbReference type="ChEBI" id="CHEBI:456216"/>
        <dbReference type="EC" id="2.7.1.19"/>
    </reaction>
</comment>
<dbReference type="NCBIfam" id="NF011997">
    <property type="entry name" value="PRK15453.1"/>
    <property type="match status" value="1"/>
</dbReference>
<evidence type="ECO:0000259" key="8">
    <source>
        <dbReference type="Pfam" id="PF00485"/>
    </source>
</evidence>
<evidence type="ECO:0000313" key="10">
    <source>
        <dbReference type="Proteomes" id="UP000008291"/>
    </source>
</evidence>
<dbReference type="GO" id="GO:0005975">
    <property type="term" value="P:carbohydrate metabolic process"/>
    <property type="evidence" value="ECO:0007669"/>
    <property type="project" value="InterPro"/>
</dbReference>
<evidence type="ECO:0000256" key="7">
    <source>
        <dbReference type="ARBA" id="ARBA00047663"/>
    </source>
</evidence>
<evidence type="ECO:0000256" key="2">
    <source>
        <dbReference type="ARBA" id="ARBA00012042"/>
    </source>
</evidence>
<dbReference type="KEGG" id="tbd:Tbd_1955"/>
<dbReference type="InterPro" id="IPR027417">
    <property type="entry name" value="P-loop_NTPase"/>
</dbReference>
<dbReference type="HOGENOM" id="CLU_962223_0_0_4"/>
<keyword evidence="10" id="KW-1185">Reference proteome</keyword>
<dbReference type="STRING" id="292415.Tbd_1955"/>
<name>Q3SHH8_THIDA</name>
<dbReference type="Proteomes" id="UP000008291">
    <property type="component" value="Chromosome"/>
</dbReference>
<keyword evidence="4" id="KW-0547">Nucleotide-binding</keyword>
<evidence type="ECO:0000256" key="1">
    <source>
        <dbReference type="ARBA" id="ARBA00009719"/>
    </source>
</evidence>
<dbReference type="GO" id="GO:0008974">
    <property type="term" value="F:phosphoribulokinase activity"/>
    <property type="evidence" value="ECO:0007669"/>
    <property type="project" value="UniProtKB-EC"/>
</dbReference>
<dbReference type="eggNOG" id="COG3954">
    <property type="taxonomic scope" value="Bacteria"/>
</dbReference>
<dbReference type="Pfam" id="PF00485">
    <property type="entry name" value="PRK"/>
    <property type="match status" value="1"/>
</dbReference>
<dbReference type="InterPro" id="IPR006083">
    <property type="entry name" value="PRK/URK"/>
</dbReference>
<protein>
    <recommendedName>
        <fullName evidence="2">phosphoribulokinase</fullName>
        <ecNumber evidence="2">2.7.1.19</ecNumber>
    </recommendedName>
</protein>
<proteinExistence type="inferred from homology"/>
<dbReference type="InterPro" id="IPR006082">
    <property type="entry name" value="PRK"/>
</dbReference>
<dbReference type="EMBL" id="CP000116">
    <property type="protein sequence ID" value="AAZ97908.1"/>
    <property type="molecule type" value="Genomic_DNA"/>
</dbReference>
<gene>
    <name evidence="9" type="ordered locus">Tbd_1955</name>
</gene>
<sequence>MSRQHPIVAVTGSSGAGLSTIRHAFKFIFERLNIKPALVHGDGFRRYTDRQFTALLDEARRSGRKISWFGPECNHFQELESFFRTYGECGSGVYRQYAHNAEHGGELGVPAGEFTPWAPLPQGSDLLFYEGQHGGLVANTWTRRKVDARHFPPGIDRRVGRPGIDVARHVDLLIGVVPAINLEWIQKIHRDCKNGCTPEEAVETILRRMDDYIHYIVPQFGLTDINIQRMPLVDTSDPFIARDVPLPDESLCVIHFRDRERHDFRALLKRIPDAYMSRPTTMVVSSNNLRLALAAICSPILAGFMEARGPAAAGSRAPDPCVPSEL</sequence>
<dbReference type="Gene3D" id="3.40.50.300">
    <property type="entry name" value="P-loop containing nucleotide triphosphate hydrolases"/>
    <property type="match status" value="1"/>
</dbReference>
<dbReference type="SUPFAM" id="SSF52540">
    <property type="entry name" value="P-loop containing nucleoside triphosphate hydrolases"/>
    <property type="match status" value="1"/>
</dbReference>
<evidence type="ECO:0000256" key="3">
    <source>
        <dbReference type="ARBA" id="ARBA00022679"/>
    </source>
</evidence>
<keyword evidence="5 9" id="KW-0418">Kinase</keyword>
<dbReference type="EC" id="2.7.1.19" evidence="2"/>
<dbReference type="RefSeq" id="WP_011312467.1">
    <property type="nucleotide sequence ID" value="NC_007404.1"/>
</dbReference>
<reference evidence="9 10" key="1">
    <citation type="journal article" date="2006" name="J. Bacteriol.">
        <title>The genome sequence of the obligately chemolithoautotrophic, facultatively anaerobic bacterium Thiobacillus denitrificans.</title>
        <authorList>
            <person name="Beller H.R."/>
            <person name="Chain P.S."/>
            <person name="Letain T.E."/>
            <person name="Chakicherla A."/>
            <person name="Larimer F.W."/>
            <person name="Richardson P.M."/>
            <person name="Coleman M.A."/>
            <person name="Wood A.P."/>
            <person name="Kelly D.P."/>
        </authorList>
    </citation>
    <scope>NUCLEOTIDE SEQUENCE [LARGE SCALE GENOMIC DNA]</scope>
    <source>
        <strain evidence="9 10">ATCC 25259</strain>
    </source>
</reference>
<keyword evidence="6" id="KW-0067">ATP-binding</keyword>
<evidence type="ECO:0000256" key="5">
    <source>
        <dbReference type="ARBA" id="ARBA00022777"/>
    </source>
</evidence>
<feature type="domain" description="Phosphoribulokinase/uridine kinase" evidence="8">
    <location>
        <begin position="7"/>
        <end position="236"/>
    </location>
</feature>
<accession>Q3SHH8</accession>
<dbReference type="OrthoDB" id="9773443at2"/>
<dbReference type="GO" id="GO:0005524">
    <property type="term" value="F:ATP binding"/>
    <property type="evidence" value="ECO:0007669"/>
    <property type="project" value="UniProtKB-KW"/>
</dbReference>
<evidence type="ECO:0000256" key="4">
    <source>
        <dbReference type="ARBA" id="ARBA00022741"/>
    </source>
</evidence>
<keyword evidence="3" id="KW-0808">Transferase</keyword>
<organism evidence="9 10">
    <name type="scientific">Thiobacillus denitrificans (strain ATCC 25259 / T1)</name>
    <dbReference type="NCBI Taxonomy" id="292415"/>
    <lineage>
        <taxon>Bacteria</taxon>
        <taxon>Pseudomonadati</taxon>
        <taxon>Pseudomonadota</taxon>
        <taxon>Betaproteobacteria</taxon>
        <taxon>Nitrosomonadales</taxon>
        <taxon>Thiobacillaceae</taxon>
        <taxon>Thiobacillus</taxon>
    </lineage>
</organism>
<comment type="similarity">
    <text evidence="1">Belongs to the phosphoribulokinase family.</text>
</comment>
<dbReference type="AlphaFoldDB" id="Q3SHH8"/>
<dbReference type="PRINTS" id="PR00478">
    <property type="entry name" value="PHRIBLKINASE"/>
</dbReference>
<evidence type="ECO:0000313" key="9">
    <source>
        <dbReference type="EMBL" id="AAZ97908.1"/>
    </source>
</evidence>
<evidence type="ECO:0000256" key="6">
    <source>
        <dbReference type="ARBA" id="ARBA00022840"/>
    </source>
</evidence>